<feature type="region of interest" description="Disordered" evidence="1">
    <location>
        <begin position="20"/>
        <end position="98"/>
    </location>
</feature>
<gene>
    <name evidence="2" type="ORF">BT67DRAFT_207569</name>
</gene>
<feature type="compositionally biased region" description="Low complexity" evidence="1">
    <location>
        <begin position="214"/>
        <end position="227"/>
    </location>
</feature>
<proteinExistence type="predicted"/>
<feature type="compositionally biased region" description="Gly residues" evidence="1">
    <location>
        <begin position="409"/>
        <end position="419"/>
    </location>
</feature>
<dbReference type="PANTHER" id="PTHR38166:SF1">
    <property type="entry name" value="C2H2-TYPE DOMAIN-CONTAINING PROTEIN"/>
    <property type="match status" value="1"/>
</dbReference>
<dbReference type="Proteomes" id="UP001304895">
    <property type="component" value="Unassembled WGS sequence"/>
</dbReference>
<sequence length="506" mass="52564">MEDGENRALAPNLVAMRPLSPTALAPSAHRAPSAAQQGKPGSTGGPAMEGSDGPARAGSSLPGGKDLLEEWEPQRRDTSESWASSFSSQRTDTTNTTWSIATSTATDMTDLASPDVAARDDTFALEYASSHHHSSLVLAPANILFSDFPQHLPFRGPSVAFADQHTPWVPLLGLCPDNPPASRHLRVEETTPGRPSLSRQPTQSPPATEPGAFSPRSPSSPSSPSNPAQTRAEAGDTTQRLGDRVQTMPGPPIPPGPTTTEDERALENETGSSKPGGDTPEETGPPSDDGHVTPNALSNSMCSEESGLLSNAGGPSVFRPDGNMVEAVCDRVLQEAFGVHLQELAGSSAVSATYESVSHCLDELSHIVMNIGYSNAGCLMLESKPGSAGSSTTPIRPRGGTANSNGSSGDSGGGGGGNRRGSQKRPNGSDGAGSGDGAEDGSPGGGKRQKVLSALQSALQSPGLRLSCPFRKRNPVRFNIRDFQSCAMQSFPDIPQLKRHLPTSSL</sequence>
<feature type="compositionally biased region" description="Low complexity" evidence="1">
    <location>
        <begin position="398"/>
        <end position="408"/>
    </location>
</feature>
<evidence type="ECO:0000256" key="1">
    <source>
        <dbReference type="SAM" id="MobiDB-lite"/>
    </source>
</evidence>
<evidence type="ECO:0000313" key="3">
    <source>
        <dbReference type="Proteomes" id="UP001304895"/>
    </source>
</evidence>
<feature type="compositionally biased region" description="Gly residues" evidence="1">
    <location>
        <begin position="430"/>
        <end position="446"/>
    </location>
</feature>
<feature type="compositionally biased region" description="Low complexity" evidence="1">
    <location>
        <begin position="275"/>
        <end position="286"/>
    </location>
</feature>
<protein>
    <submittedName>
        <fullName evidence="2">Uncharacterized protein</fullName>
    </submittedName>
</protein>
<feature type="compositionally biased region" description="Basic and acidic residues" evidence="1">
    <location>
        <begin position="66"/>
        <end position="79"/>
    </location>
</feature>
<comment type="caution">
    <text evidence="2">The sequence shown here is derived from an EMBL/GenBank/DDBJ whole genome shotgun (WGS) entry which is preliminary data.</text>
</comment>
<keyword evidence="3" id="KW-1185">Reference proteome</keyword>
<reference evidence="2" key="1">
    <citation type="journal article" date="2023" name="Mol. Phylogenet. Evol.">
        <title>Genome-scale phylogeny and comparative genomics of the fungal order Sordariales.</title>
        <authorList>
            <person name="Hensen N."/>
            <person name="Bonometti L."/>
            <person name="Westerberg I."/>
            <person name="Brannstrom I.O."/>
            <person name="Guillou S."/>
            <person name="Cros-Aarteil S."/>
            <person name="Calhoun S."/>
            <person name="Haridas S."/>
            <person name="Kuo A."/>
            <person name="Mondo S."/>
            <person name="Pangilinan J."/>
            <person name="Riley R."/>
            <person name="LaButti K."/>
            <person name="Andreopoulos B."/>
            <person name="Lipzen A."/>
            <person name="Chen C."/>
            <person name="Yan M."/>
            <person name="Daum C."/>
            <person name="Ng V."/>
            <person name="Clum A."/>
            <person name="Steindorff A."/>
            <person name="Ohm R.A."/>
            <person name="Martin F."/>
            <person name="Silar P."/>
            <person name="Natvig D.O."/>
            <person name="Lalanne C."/>
            <person name="Gautier V."/>
            <person name="Ament-Velasquez S.L."/>
            <person name="Kruys A."/>
            <person name="Hutchinson M.I."/>
            <person name="Powell A.J."/>
            <person name="Barry K."/>
            <person name="Miller A.N."/>
            <person name="Grigoriev I.V."/>
            <person name="Debuchy R."/>
            <person name="Gladieux P."/>
            <person name="Hiltunen Thoren M."/>
            <person name="Johannesson H."/>
        </authorList>
    </citation>
    <scope>NUCLEOTIDE SEQUENCE</scope>
    <source>
        <strain evidence="2">CBS 123565</strain>
    </source>
</reference>
<dbReference type="EMBL" id="MU853431">
    <property type="protein sequence ID" value="KAK4130824.1"/>
    <property type="molecule type" value="Genomic_DNA"/>
</dbReference>
<accession>A0AAN6ZB10</accession>
<organism evidence="2 3">
    <name type="scientific">Trichocladium antarcticum</name>
    <dbReference type="NCBI Taxonomy" id="1450529"/>
    <lineage>
        <taxon>Eukaryota</taxon>
        <taxon>Fungi</taxon>
        <taxon>Dikarya</taxon>
        <taxon>Ascomycota</taxon>
        <taxon>Pezizomycotina</taxon>
        <taxon>Sordariomycetes</taxon>
        <taxon>Sordariomycetidae</taxon>
        <taxon>Sordariales</taxon>
        <taxon>Chaetomiaceae</taxon>
        <taxon>Trichocladium</taxon>
    </lineage>
</organism>
<evidence type="ECO:0000313" key="2">
    <source>
        <dbReference type="EMBL" id="KAK4130824.1"/>
    </source>
</evidence>
<dbReference type="PANTHER" id="PTHR38166">
    <property type="entry name" value="C2H2-TYPE DOMAIN-CONTAINING PROTEIN-RELATED"/>
    <property type="match status" value="1"/>
</dbReference>
<feature type="region of interest" description="Disordered" evidence="1">
    <location>
        <begin position="384"/>
        <end position="448"/>
    </location>
</feature>
<name>A0AAN6ZB10_9PEZI</name>
<feature type="region of interest" description="Disordered" evidence="1">
    <location>
        <begin position="180"/>
        <end position="315"/>
    </location>
</feature>
<feature type="compositionally biased region" description="Polar residues" evidence="1">
    <location>
        <begin position="80"/>
        <end position="90"/>
    </location>
</feature>
<reference evidence="2" key="2">
    <citation type="submission" date="2023-05" db="EMBL/GenBank/DDBJ databases">
        <authorList>
            <consortium name="Lawrence Berkeley National Laboratory"/>
            <person name="Steindorff A."/>
            <person name="Hensen N."/>
            <person name="Bonometti L."/>
            <person name="Westerberg I."/>
            <person name="Brannstrom I.O."/>
            <person name="Guillou S."/>
            <person name="Cros-Aarteil S."/>
            <person name="Calhoun S."/>
            <person name="Haridas S."/>
            <person name="Kuo A."/>
            <person name="Mondo S."/>
            <person name="Pangilinan J."/>
            <person name="Riley R."/>
            <person name="Labutti K."/>
            <person name="Andreopoulos B."/>
            <person name="Lipzen A."/>
            <person name="Chen C."/>
            <person name="Yanf M."/>
            <person name="Daum C."/>
            <person name="Ng V."/>
            <person name="Clum A."/>
            <person name="Ohm R."/>
            <person name="Martin F."/>
            <person name="Silar P."/>
            <person name="Natvig D."/>
            <person name="Lalanne C."/>
            <person name="Gautier V."/>
            <person name="Ament-Velasquez S.L."/>
            <person name="Kruys A."/>
            <person name="Hutchinson M.I."/>
            <person name="Powell A.J."/>
            <person name="Barry K."/>
            <person name="Miller A.N."/>
            <person name="Grigoriev I.V."/>
            <person name="Debuchy R."/>
            <person name="Gladieux P."/>
            <person name="Thoren M.H."/>
            <person name="Johannesson H."/>
        </authorList>
    </citation>
    <scope>NUCLEOTIDE SEQUENCE</scope>
    <source>
        <strain evidence="2">CBS 123565</strain>
    </source>
</reference>
<dbReference type="AlphaFoldDB" id="A0AAN6ZB10"/>